<evidence type="ECO:0000256" key="1">
    <source>
        <dbReference type="SAM" id="SignalP"/>
    </source>
</evidence>
<dbReference type="Proteomes" id="UP001558481">
    <property type="component" value="Unassembled WGS sequence"/>
</dbReference>
<sequence>MTHMKARIGASSAIIAMAFTFAPVGAAQAADPLPDTCVTAPSQPVRASKCFTEISFASQQAVVTYSSRWTSHFGYESTDITTMWNPSRTLKGTVYVRTESDPVKWEPRADHARVLNVTPRTDHPVKVVLVHTPGRAPGYDTLEWRFVDNPAVAHNGIRLGTGEVLDMRISTFVGNKKRPMTNAQIKAAMDRELGSFDAREAAQIMSWVTTKTYNY</sequence>
<organism evidence="2 3">
    <name type="scientific">Kocuria carniphila</name>
    <dbReference type="NCBI Taxonomy" id="262208"/>
    <lineage>
        <taxon>Bacteria</taxon>
        <taxon>Bacillati</taxon>
        <taxon>Actinomycetota</taxon>
        <taxon>Actinomycetes</taxon>
        <taxon>Micrococcales</taxon>
        <taxon>Micrococcaceae</taxon>
        <taxon>Kocuria</taxon>
    </lineage>
</organism>
<comment type="caution">
    <text evidence="2">The sequence shown here is derived from an EMBL/GenBank/DDBJ whole genome shotgun (WGS) entry which is preliminary data.</text>
</comment>
<protein>
    <submittedName>
        <fullName evidence="2">Uncharacterized protein</fullName>
    </submittedName>
</protein>
<feature type="chain" id="PRO_5046278583" evidence="1">
    <location>
        <begin position="30"/>
        <end position="215"/>
    </location>
</feature>
<keyword evidence="3" id="KW-1185">Reference proteome</keyword>
<evidence type="ECO:0000313" key="3">
    <source>
        <dbReference type="Proteomes" id="UP001558481"/>
    </source>
</evidence>
<feature type="signal peptide" evidence="1">
    <location>
        <begin position="1"/>
        <end position="29"/>
    </location>
</feature>
<evidence type="ECO:0000313" key="2">
    <source>
        <dbReference type="EMBL" id="MEX3595334.1"/>
    </source>
</evidence>
<reference evidence="2 3" key="1">
    <citation type="journal article" date="2024" name="Fungal Genet. Biol.">
        <title>The porcine skin microbiome exhibits broad fungal antagonism.</title>
        <authorList>
            <person name="De La Cruz K.F."/>
            <person name="Townsend E.C."/>
            <person name="Alex Cheong J.Z."/>
            <person name="Salamzade R."/>
            <person name="Liu A."/>
            <person name="Sandstrom S."/>
            <person name="Davila E."/>
            <person name="Huang L."/>
            <person name="Xu K.H."/>
            <person name="Wu S.Y."/>
            <person name="Meudt J.J."/>
            <person name="Shanmuganayagam D."/>
            <person name="Gibson A.L.F."/>
            <person name="Kalan L.R."/>
        </authorList>
    </citation>
    <scope>NUCLEOTIDE SEQUENCE [LARGE SCALE GENOMIC DNA]</scope>
    <source>
        <strain evidence="2 3">LK2625</strain>
    </source>
</reference>
<name>A0ABV3V5V7_9MICC</name>
<gene>
    <name evidence="2" type="ORF">VVR66_11475</name>
</gene>
<dbReference type="EMBL" id="JAYWLU010000012">
    <property type="protein sequence ID" value="MEX3595334.1"/>
    <property type="molecule type" value="Genomic_DNA"/>
</dbReference>
<proteinExistence type="predicted"/>
<keyword evidence="1" id="KW-0732">Signal</keyword>
<dbReference type="RefSeq" id="WP_129702443.1">
    <property type="nucleotide sequence ID" value="NZ_JAYWLU010000012.1"/>
</dbReference>
<accession>A0ABV3V5V7</accession>